<name>A0A7U8C7I0_NEPCE</name>
<reference evidence="1 2" key="1">
    <citation type="submission" date="2006-02" db="EMBL/GenBank/DDBJ databases">
        <authorList>
            <person name="Pinhassi J."/>
            <person name="Pedros-Alio C."/>
            <person name="Ferriera S."/>
            <person name="Johnson J."/>
            <person name="Kravitz S."/>
            <person name="Halpern A."/>
            <person name="Remington K."/>
            <person name="Beeson K."/>
            <person name="Tran B."/>
            <person name="Rogers Y.-H."/>
            <person name="Friedman R."/>
            <person name="Venter J.C."/>
        </authorList>
    </citation>
    <scope>NUCLEOTIDE SEQUENCE [LARGE SCALE GENOMIC DNA]</scope>
    <source>
        <strain evidence="1 2">MED92</strain>
    </source>
</reference>
<dbReference type="EMBL" id="AAOW01000001">
    <property type="protein sequence ID" value="EAR62993.1"/>
    <property type="molecule type" value="Genomic_DNA"/>
</dbReference>
<organism evidence="1 2">
    <name type="scientific">Neptuniibacter caesariensis</name>
    <dbReference type="NCBI Taxonomy" id="207954"/>
    <lineage>
        <taxon>Bacteria</taxon>
        <taxon>Pseudomonadati</taxon>
        <taxon>Pseudomonadota</taxon>
        <taxon>Gammaproteobacteria</taxon>
        <taxon>Oceanospirillales</taxon>
        <taxon>Oceanospirillaceae</taxon>
        <taxon>Neptuniibacter</taxon>
    </lineage>
</organism>
<dbReference type="Proteomes" id="UP000002171">
    <property type="component" value="Unassembled WGS sequence"/>
</dbReference>
<gene>
    <name evidence="1" type="ORF">MED92_07736</name>
</gene>
<sequence length="48" mass="5418">MIWEIAGQRWHKTVEPDQIEIPNGWTLVSLELVLDASGGAYVRPVRAD</sequence>
<evidence type="ECO:0000313" key="2">
    <source>
        <dbReference type="Proteomes" id="UP000002171"/>
    </source>
</evidence>
<accession>A0A7U8C7I0</accession>
<dbReference type="AlphaFoldDB" id="A0A7U8C7I0"/>
<keyword evidence="2" id="KW-1185">Reference proteome</keyword>
<comment type="caution">
    <text evidence="1">The sequence shown here is derived from an EMBL/GenBank/DDBJ whole genome shotgun (WGS) entry which is preliminary data.</text>
</comment>
<proteinExistence type="predicted"/>
<evidence type="ECO:0000313" key="1">
    <source>
        <dbReference type="EMBL" id="EAR62993.1"/>
    </source>
</evidence>
<protein>
    <submittedName>
        <fullName evidence="1">Uncharacterized protein</fullName>
    </submittedName>
</protein>